<accession>A0A9W4H3L4</accession>
<gene>
    <name evidence="1" type="ORF">SBRY_40710</name>
</gene>
<protein>
    <submittedName>
        <fullName evidence="1">Uncharacterized protein</fullName>
    </submittedName>
</protein>
<dbReference type="Proteomes" id="UP001153328">
    <property type="component" value="Unassembled WGS sequence"/>
</dbReference>
<dbReference type="EMBL" id="CAJVAX010000018">
    <property type="protein sequence ID" value="CAG7647603.1"/>
    <property type="molecule type" value="Genomic_DNA"/>
</dbReference>
<evidence type="ECO:0000313" key="2">
    <source>
        <dbReference type="Proteomes" id="UP001153328"/>
    </source>
</evidence>
<organism evidence="1 2">
    <name type="scientific">Actinacidiphila bryophytorum</name>
    <dbReference type="NCBI Taxonomy" id="1436133"/>
    <lineage>
        <taxon>Bacteria</taxon>
        <taxon>Bacillati</taxon>
        <taxon>Actinomycetota</taxon>
        <taxon>Actinomycetes</taxon>
        <taxon>Kitasatosporales</taxon>
        <taxon>Streptomycetaceae</taxon>
        <taxon>Actinacidiphila</taxon>
    </lineage>
</organism>
<proteinExistence type="predicted"/>
<name>A0A9W4H3L4_9ACTN</name>
<comment type="caution">
    <text evidence="1">The sequence shown here is derived from an EMBL/GenBank/DDBJ whole genome shotgun (WGS) entry which is preliminary data.</text>
</comment>
<sequence>MASDGAKTRWRTARRPENLVDVSEPEWMMYRCGWAGKEG</sequence>
<dbReference type="AlphaFoldDB" id="A0A9W4H3L4"/>
<evidence type="ECO:0000313" key="1">
    <source>
        <dbReference type="EMBL" id="CAG7647603.1"/>
    </source>
</evidence>
<keyword evidence="2" id="KW-1185">Reference proteome</keyword>
<reference evidence="1" key="1">
    <citation type="submission" date="2021-06" db="EMBL/GenBank/DDBJ databases">
        <authorList>
            <person name="Arsene-Ploetze F."/>
        </authorList>
    </citation>
    <scope>NUCLEOTIDE SEQUENCE</scope>
    <source>
        <strain evidence="1">SBRY1</strain>
    </source>
</reference>